<evidence type="ECO:0000313" key="2">
    <source>
        <dbReference type="EMBL" id="HII59647.1"/>
    </source>
</evidence>
<proteinExistence type="predicted"/>
<evidence type="ECO:0000256" key="1">
    <source>
        <dbReference type="ARBA" id="ARBA00022994"/>
    </source>
</evidence>
<gene>
    <name evidence="2" type="primary">mcrD</name>
    <name evidence="2" type="ORF">HA335_03555</name>
</gene>
<comment type="caution">
    <text evidence="2">The sequence shown here is derived from an EMBL/GenBank/DDBJ whole genome shotgun (WGS) entry which is preliminary data.</text>
</comment>
<accession>A0A832WI04</accession>
<dbReference type="PIRSF" id="PIRSF005636">
    <property type="entry name" value="McrD"/>
    <property type="match status" value="1"/>
</dbReference>
<dbReference type="OMA" id="NFPYGYD"/>
<dbReference type="Proteomes" id="UP000645676">
    <property type="component" value="Unassembled WGS sequence"/>
</dbReference>
<reference evidence="2" key="1">
    <citation type="journal article" date="2020" name="bioRxiv">
        <title>A rank-normalized archaeal taxonomy based on genome phylogeny resolves widespread incomplete and uneven classifications.</title>
        <authorList>
            <person name="Rinke C."/>
            <person name="Chuvochina M."/>
            <person name="Mussig A.J."/>
            <person name="Chaumeil P.-A."/>
            <person name="Waite D.W."/>
            <person name="Whitman W.B."/>
            <person name="Parks D.H."/>
            <person name="Hugenholtz P."/>
        </authorList>
    </citation>
    <scope>NUCLEOTIDE SEQUENCE</scope>
    <source>
        <strain evidence="2">UBA8849</strain>
    </source>
</reference>
<dbReference type="EMBL" id="DUJR01000018">
    <property type="protein sequence ID" value="HII59647.1"/>
    <property type="molecule type" value="Genomic_DNA"/>
</dbReference>
<dbReference type="SMR" id="A0A832WI04"/>
<dbReference type="NCBIfam" id="TIGR03260">
    <property type="entry name" value="met_CoM_red_D"/>
    <property type="match status" value="1"/>
</dbReference>
<dbReference type="AlphaFoldDB" id="A0A832WI04"/>
<evidence type="ECO:0000313" key="3">
    <source>
        <dbReference type="Proteomes" id="UP000645676"/>
    </source>
</evidence>
<keyword evidence="1" id="KW-0484">Methanogenesis</keyword>
<organism evidence="2 3">
    <name type="scientific">Methanocaldococcus jannaschii</name>
    <dbReference type="NCBI Taxonomy" id="2190"/>
    <lineage>
        <taxon>Archaea</taxon>
        <taxon>Methanobacteriati</taxon>
        <taxon>Methanobacteriota</taxon>
        <taxon>Methanomada group</taxon>
        <taxon>Methanococci</taxon>
        <taxon>Methanococcales</taxon>
        <taxon>Methanocaldococcaceae</taxon>
        <taxon>Methanocaldococcus</taxon>
    </lineage>
</organism>
<dbReference type="GO" id="GO:0015948">
    <property type="term" value="P:methanogenesis"/>
    <property type="evidence" value="ECO:0007669"/>
    <property type="project" value="UniProtKB-KW"/>
</dbReference>
<name>A0A832WI04_9EURY</name>
<dbReference type="InterPro" id="IPR003901">
    <property type="entry name" value="Me_CoM_Rdtase_D"/>
</dbReference>
<protein>
    <submittedName>
        <fullName evidence="2">Methyl-coenzyme M reductase operon protein D</fullName>
    </submittedName>
</protein>
<dbReference type="Pfam" id="PF02505">
    <property type="entry name" value="MCR_D"/>
    <property type="match status" value="1"/>
</dbReference>
<sequence>MKNEVKFMSEVIKVVDVKIFPHRYLKAETTEKVLNEIYDLDGIVRVIVHGQPLPKTVPFGPARGLPVNHQDRKVIKVKGEEMELRVKVGEIIITVEGEKLEKIMDGIEEICKRNFPFGYDIYVGAFTKIKPTVTDYMKYGDISSIDPRLIGMVDASARLKDSVKMIK</sequence>